<dbReference type="Pfam" id="PF00149">
    <property type="entry name" value="Metallophos"/>
    <property type="match status" value="1"/>
</dbReference>
<dbReference type="AlphaFoldDB" id="A0AAW1PM05"/>
<dbReference type="Proteomes" id="UP001465755">
    <property type="component" value="Unassembled WGS sequence"/>
</dbReference>
<dbReference type="Gene3D" id="3.60.21.10">
    <property type="match status" value="1"/>
</dbReference>
<feature type="domain" description="Calcineurin-like phosphoesterase" evidence="1">
    <location>
        <begin position="15"/>
        <end position="178"/>
    </location>
</feature>
<sequence length="259" mass="28533">MATSTSVWSEAAGAIRLLVCGDVHYKWGPKDHRALELLKPHAVLFVGDFGEEATSIVEDISCLPQPKATILGNHDAWHSLYPTGQPQYSGALKQLKDLGQDHLAWSAKRFKGKDHPPFTIMGARPFSQGGDWANDFIQDPATGEAVREDYGDWDLQEALSDPQTRQRVCAVVFGHMHHRLHPIAGGGLRNMAALDPTTATVYLNAAVVPRQDTVEDFDGGLVQAQHFLAIEIRDDIVVMATHCDYTIESLFGSFAIQIY</sequence>
<comment type="caution">
    <text evidence="2">The sequence shown here is derived from an EMBL/GenBank/DDBJ whole genome shotgun (WGS) entry which is preliminary data.</text>
</comment>
<accession>A0AAW1PM05</accession>
<gene>
    <name evidence="2" type="ORF">WJX73_003325</name>
</gene>
<dbReference type="SUPFAM" id="SSF56300">
    <property type="entry name" value="Metallo-dependent phosphatases"/>
    <property type="match status" value="1"/>
</dbReference>
<keyword evidence="3" id="KW-1185">Reference proteome</keyword>
<protein>
    <recommendedName>
        <fullName evidence="1">Calcineurin-like phosphoesterase domain-containing protein</fullName>
    </recommendedName>
</protein>
<evidence type="ECO:0000313" key="3">
    <source>
        <dbReference type="Proteomes" id="UP001465755"/>
    </source>
</evidence>
<dbReference type="InterPro" id="IPR004843">
    <property type="entry name" value="Calcineurin-like_PHP"/>
</dbReference>
<dbReference type="EMBL" id="JALJOQ010000018">
    <property type="protein sequence ID" value="KAK9809572.1"/>
    <property type="molecule type" value="Genomic_DNA"/>
</dbReference>
<reference evidence="2 3" key="1">
    <citation type="journal article" date="2024" name="Nat. Commun.">
        <title>Phylogenomics reveals the evolutionary origins of lichenization in chlorophyte algae.</title>
        <authorList>
            <person name="Puginier C."/>
            <person name="Libourel C."/>
            <person name="Otte J."/>
            <person name="Skaloud P."/>
            <person name="Haon M."/>
            <person name="Grisel S."/>
            <person name="Petersen M."/>
            <person name="Berrin J.G."/>
            <person name="Delaux P.M."/>
            <person name="Dal Grande F."/>
            <person name="Keller J."/>
        </authorList>
    </citation>
    <scope>NUCLEOTIDE SEQUENCE [LARGE SCALE GENOMIC DNA]</scope>
    <source>
        <strain evidence="2 3">SAG 2036</strain>
    </source>
</reference>
<evidence type="ECO:0000313" key="2">
    <source>
        <dbReference type="EMBL" id="KAK9809572.1"/>
    </source>
</evidence>
<name>A0AAW1PM05_9CHLO</name>
<dbReference type="PANTHER" id="PTHR35769:SF2">
    <property type="entry name" value="CALCINEURIN-LIKE METALLO-PHOSPHOESTERASE SUPERFAMILY PROTEIN"/>
    <property type="match status" value="1"/>
</dbReference>
<dbReference type="InterPro" id="IPR029052">
    <property type="entry name" value="Metallo-depent_PP-like"/>
</dbReference>
<evidence type="ECO:0000259" key="1">
    <source>
        <dbReference type="Pfam" id="PF00149"/>
    </source>
</evidence>
<dbReference type="PANTHER" id="PTHR35769">
    <property type="entry name" value="CALCINEURIN-LIKE METALLO-PHOSPHOESTERASE SUPERFAMILY PROTEIN"/>
    <property type="match status" value="1"/>
</dbReference>
<organism evidence="2 3">
    <name type="scientific">Symbiochloris irregularis</name>
    <dbReference type="NCBI Taxonomy" id="706552"/>
    <lineage>
        <taxon>Eukaryota</taxon>
        <taxon>Viridiplantae</taxon>
        <taxon>Chlorophyta</taxon>
        <taxon>core chlorophytes</taxon>
        <taxon>Trebouxiophyceae</taxon>
        <taxon>Trebouxiales</taxon>
        <taxon>Trebouxiaceae</taxon>
        <taxon>Symbiochloris</taxon>
    </lineage>
</organism>
<proteinExistence type="predicted"/>
<dbReference type="GO" id="GO:0016787">
    <property type="term" value="F:hydrolase activity"/>
    <property type="evidence" value="ECO:0007669"/>
    <property type="project" value="InterPro"/>
</dbReference>
<dbReference type="InterPro" id="IPR027629">
    <property type="entry name" value="DevT-like"/>
</dbReference>